<dbReference type="GO" id="GO:0003690">
    <property type="term" value="F:double-stranded DNA binding"/>
    <property type="evidence" value="ECO:0007669"/>
    <property type="project" value="TreeGrafter"/>
</dbReference>
<comment type="similarity">
    <text evidence="2">Belongs to the YejK family.</text>
</comment>
<accession>A0A376NM20</accession>
<gene>
    <name evidence="4" type="primary">ndpA_2</name>
    <name evidence="4" type="ORF">NCTC8500_01912</name>
</gene>
<dbReference type="AlphaFoldDB" id="A0A376NM20"/>
<protein>
    <submittedName>
        <fullName evidence="4">Nucleoid-associated protein</fullName>
    </submittedName>
</protein>
<reference evidence="4 5" key="1">
    <citation type="submission" date="2018-06" db="EMBL/GenBank/DDBJ databases">
        <authorList>
            <consortium name="Pathogen Informatics"/>
            <person name="Doyle S."/>
        </authorList>
    </citation>
    <scope>NUCLEOTIDE SEQUENCE [LARGE SCALE GENOMIC DNA]</scope>
    <source>
        <strain evidence="4 5">NCTC8500</strain>
    </source>
</reference>
<comment type="subcellular location">
    <subcellularLocation>
        <location evidence="1">Cytoplasm</location>
        <location evidence="1">Nucleoid</location>
    </subcellularLocation>
</comment>
<evidence type="ECO:0000256" key="2">
    <source>
        <dbReference type="ARBA" id="ARBA00009035"/>
    </source>
</evidence>
<evidence type="ECO:0000256" key="1">
    <source>
        <dbReference type="ARBA" id="ARBA00004453"/>
    </source>
</evidence>
<dbReference type="InterPro" id="IPR007358">
    <property type="entry name" value="Nucleoid_associated_NdpA"/>
</dbReference>
<dbReference type="Pfam" id="PF04245">
    <property type="entry name" value="NA37"/>
    <property type="match status" value="1"/>
</dbReference>
<keyword evidence="3" id="KW-0963">Cytoplasm</keyword>
<dbReference type="GO" id="GO:0043590">
    <property type="term" value="C:bacterial nucleoid"/>
    <property type="evidence" value="ECO:0007669"/>
    <property type="project" value="TreeGrafter"/>
</dbReference>
<proteinExistence type="inferred from homology"/>
<dbReference type="GO" id="GO:0003727">
    <property type="term" value="F:single-stranded RNA binding"/>
    <property type="evidence" value="ECO:0007669"/>
    <property type="project" value="TreeGrafter"/>
</dbReference>
<dbReference type="PANTHER" id="PTHR38772:SF1">
    <property type="entry name" value="NUCLEOID-ASSOCIATED PROTEIN YEJK"/>
    <property type="match status" value="1"/>
</dbReference>
<evidence type="ECO:0000313" key="5">
    <source>
        <dbReference type="Proteomes" id="UP000254429"/>
    </source>
</evidence>
<dbReference type="EMBL" id="UGFG01000001">
    <property type="protein sequence ID" value="STM38151.1"/>
    <property type="molecule type" value="Genomic_DNA"/>
</dbReference>
<evidence type="ECO:0000256" key="3">
    <source>
        <dbReference type="ARBA" id="ARBA00022490"/>
    </source>
</evidence>
<dbReference type="Proteomes" id="UP000254429">
    <property type="component" value="Unassembled WGS sequence"/>
</dbReference>
<name>A0A376NM20_ECOLX</name>
<organism evidence="4 5">
    <name type="scientific">Escherichia coli</name>
    <dbReference type="NCBI Taxonomy" id="562"/>
    <lineage>
        <taxon>Bacteria</taxon>
        <taxon>Pseudomonadati</taxon>
        <taxon>Pseudomonadota</taxon>
        <taxon>Gammaproteobacteria</taxon>
        <taxon>Enterobacterales</taxon>
        <taxon>Enterobacteriaceae</taxon>
        <taxon>Escherichia</taxon>
    </lineage>
</organism>
<dbReference type="PANTHER" id="PTHR38772">
    <property type="match status" value="1"/>
</dbReference>
<evidence type="ECO:0000313" key="4">
    <source>
        <dbReference type="EMBL" id="STM38151.1"/>
    </source>
</evidence>
<sequence>MRLKKATKLEESFPADRSTLRQLTKFAGSGGGLTINFDAMLLGERIFWDPATDTLTIKGTPPNLRDQLQRRTSGGN</sequence>